<feature type="region of interest" description="Disordered" evidence="1">
    <location>
        <begin position="1"/>
        <end position="32"/>
    </location>
</feature>
<proteinExistence type="predicted"/>
<protein>
    <submittedName>
        <fullName evidence="2">Uncharacterized protein</fullName>
    </submittedName>
</protein>
<organism evidence="2">
    <name type="scientific">Siphoviridae sp. ctdoa10</name>
    <dbReference type="NCBI Taxonomy" id="2826400"/>
    <lineage>
        <taxon>Viruses</taxon>
        <taxon>Duplodnaviria</taxon>
        <taxon>Heunggongvirae</taxon>
        <taxon>Uroviricota</taxon>
        <taxon>Caudoviricetes</taxon>
    </lineage>
</organism>
<sequence>MDQLDRRPGRRPRANGLTVGAKRRGWHSSGSR</sequence>
<evidence type="ECO:0000256" key="1">
    <source>
        <dbReference type="SAM" id="MobiDB-lite"/>
    </source>
</evidence>
<name>A0A8S5ND42_9CAUD</name>
<reference evidence="2" key="1">
    <citation type="journal article" date="2021" name="Proc. Natl. Acad. Sci. U.S.A.">
        <title>A Catalog of Tens of Thousands of Viruses from Human Metagenomes Reveals Hidden Associations with Chronic Diseases.</title>
        <authorList>
            <person name="Tisza M.J."/>
            <person name="Buck C.B."/>
        </authorList>
    </citation>
    <scope>NUCLEOTIDE SEQUENCE</scope>
    <source>
        <strain evidence="2">Ctdoa10</strain>
    </source>
</reference>
<accession>A0A8S5ND42</accession>
<dbReference type="EMBL" id="BK015125">
    <property type="protein sequence ID" value="DAD91987.1"/>
    <property type="molecule type" value="Genomic_DNA"/>
</dbReference>
<evidence type="ECO:0000313" key="2">
    <source>
        <dbReference type="EMBL" id="DAD91987.1"/>
    </source>
</evidence>